<dbReference type="SUPFAM" id="SSF111331">
    <property type="entry name" value="NAD kinase/diacylglycerol kinase-like"/>
    <property type="match status" value="1"/>
</dbReference>
<dbReference type="RefSeq" id="XP_043011827.1">
    <property type="nucleotide sequence ID" value="XM_043150737.1"/>
</dbReference>
<reference evidence="2" key="1">
    <citation type="journal article" date="2021" name="Genome Biol. Evol.">
        <title>The assembled and annotated genome of the fairy-ring fungus Marasmius oreades.</title>
        <authorList>
            <person name="Hiltunen M."/>
            <person name="Ament-Velasquez S.L."/>
            <person name="Johannesson H."/>
        </authorList>
    </citation>
    <scope>NUCLEOTIDE SEQUENCE</scope>
    <source>
        <strain evidence="2">03SP1</strain>
    </source>
</reference>
<dbReference type="GO" id="GO:0001727">
    <property type="term" value="F:lipid kinase activity"/>
    <property type="evidence" value="ECO:0007669"/>
    <property type="project" value="TreeGrafter"/>
</dbReference>
<evidence type="ECO:0000259" key="1">
    <source>
        <dbReference type="PROSITE" id="PS50146"/>
    </source>
</evidence>
<dbReference type="InterPro" id="IPR050187">
    <property type="entry name" value="Lipid_Phosphate_FormReg"/>
</dbReference>
<name>A0A9P7UUY2_9AGAR</name>
<evidence type="ECO:0000313" key="2">
    <source>
        <dbReference type="EMBL" id="KAG7095357.1"/>
    </source>
</evidence>
<dbReference type="PANTHER" id="PTHR12358">
    <property type="entry name" value="SPHINGOSINE KINASE"/>
    <property type="match status" value="1"/>
</dbReference>
<keyword evidence="3" id="KW-1185">Reference proteome</keyword>
<dbReference type="OrthoDB" id="336240at2759"/>
<comment type="caution">
    <text evidence="2">The sequence shown here is derived from an EMBL/GenBank/DDBJ whole genome shotgun (WGS) entry which is preliminary data.</text>
</comment>
<dbReference type="InterPro" id="IPR001206">
    <property type="entry name" value="Diacylglycerol_kinase_cat_dom"/>
</dbReference>
<dbReference type="KEGG" id="more:E1B28_006116"/>
<dbReference type="PANTHER" id="PTHR12358:SF105">
    <property type="entry name" value="DAGKC DOMAIN-CONTAINING PROTEIN"/>
    <property type="match status" value="1"/>
</dbReference>
<accession>A0A9P7UUY2</accession>
<dbReference type="GO" id="GO:0005737">
    <property type="term" value="C:cytoplasm"/>
    <property type="evidence" value="ECO:0007669"/>
    <property type="project" value="TreeGrafter"/>
</dbReference>
<protein>
    <recommendedName>
        <fullName evidence="1">DAGKc domain-containing protein</fullName>
    </recommendedName>
</protein>
<dbReference type="Gene3D" id="3.40.50.10330">
    <property type="entry name" value="Probable inorganic polyphosphate/atp-NAD kinase, domain 1"/>
    <property type="match status" value="1"/>
</dbReference>
<dbReference type="Pfam" id="PF00781">
    <property type="entry name" value="DAGK_cat"/>
    <property type="match status" value="1"/>
</dbReference>
<organism evidence="2 3">
    <name type="scientific">Marasmius oreades</name>
    <name type="common">fairy-ring Marasmius</name>
    <dbReference type="NCBI Taxonomy" id="181124"/>
    <lineage>
        <taxon>Eukaryota</taxon>
        <taxon>Fungi</taxon>
        <taxon>Dikarya</taxon>
        <taxon>Basidiomycota</taxon>
        <taxon>Agaricomycotina</taxon>
        <taxon>Agaricomycetes</taxon>
        <taxon>Agaricomycetidae</taxon>
        <taxon>Agaricales</taxon>
        <taxon>Marasmiineae</taxon>
        <taxon>Marasmiaceae</taxon>
        <taxon>Marasmius</taxon>
    </lineage>
</organism>
<dbReference type="InterPro" id="IPR017438">
    <property type="entry name" value="ATP-NAD_kinase_N"/>
</dbReference>
<proteinExistence type="predicted"/>
<dbReference type="EMBL" id="CM032183">
    <property type="protein sequence ID" value="KAG7095357.1"/>
    <property type="molecule type" value="Genomic_DNA"/>
</dbReference>
<sequence>MSIAIYNPVCGNGTSKSFLEEEVIPLLDRAHKPTPKIIATERPGHAGEVVKEALETTEGEVVVILGSGDGTFHEIINFLSSSELKGRRAGATLSKLYFALVPCGTANALFSSFFPPLTPESSNETTYKLQSVQSFIDAKSAIPLTLAISTLSSSPEKHAHPKAVVSAVVVSTCLHAAILNDSESLRQEIPGIERFKVAAHNNIAKWYSGHAKLLPAAKVGVVEVYDPLMKSFEPYSDGEDDVVDVYGPFAYFLSTVNVDRLEPSFRITPLVKDITPVEATCDLVMIRPLRDPSLSWDSSETRQAFKPKLMKALQEAYNNGNHVNLTYNDKGEIVDRGDGPPVVEYIRCGGWEWVPDDVDGSAHLLCSDGFMSTIEKGGRAVCTAATPKEDAGFMVYA</sequence>
<gene>
    <name evidence="2" type="ORF">E1B28_006116</name>
</gene>
<dbReference type="GO" id="GO:0016020">
    <property type="term" value="C:membrane"/>
    <property type="evidence" value="ECO:0007669"/>
    <property type="project" value="TreeGrafter"/>
</dbReference>
<dbReference type="PROSITE" id="PS50146">
    <property type="entry name" value="DAGK"/>
    <property type="match status" value="1"/>
</dbReference>
<feature type="domain" description="DAGKc" evidence="1">
    <location>
        <begin position="1"/>
        <end position="122"/>
    </location>
</feature>
<dbReference type="InterPro" id="IPR016064">
    <property type="entry name" value="NAD/diacylglycerol_kinase_sf"/>
</dbReference>
<dbReference type="Proteomes" id="UP001049176">
    <property type="component" value="Chromosome 3"/>
</dbReference>
<dbReference type="AlphaFoldDB" id="A0A9P7UUY2"/>
<dbReference type="GeneID" id="66075192"/>
<evidence type="ECO:0000313" key="3">
    <source>
        <dbReference type="Proteomes" id="UP001049176"/>
    </source>
</evidence>
<dbReference type="GO" id="GO:0046512">
    <property type="term" value="P:sphingosine biosynthetic process"/>
    <property type="evidence" value="ECO:0007669"/>
    <property type="project" value="TreeGrafter"/>
</dbReference>